<sequence>MACQDLHGKLEVCNTKLIDEVKREVNTTRHFDQIAQLLGAQKQNLIPNSLAPRLPKEPDGILLIKRKTDGNKVYDKNKILILCNVKGKNSGLRVRGMSKLYGGGVKIATAAEVESKLFKEHFRV</sequence>
<dbReference type="EMBL" id="BGPR01035182">
    <property type="protein sequence ID" value="GBO09885.1"/>
    <property type="molecule type" value="Genomic_DNA"/>
</dbReference>
<name>A0A4Y2UA59_ARAVE</name>
<organism evidence="1 2">
    <name type="scientific">Araneus ventricosus</name>
    <name type="common">Orbweaver spider</name>
    <name type="synonym">Epeira ventricosa</name>
    <dbReference type="NCBI Taxonomy" id="182803"/>
    <lineage>
        <taxon>Eukaryota</taxon>
        <taxon>Metazoa</taxon>
        <taxon>Ecdysozoa</taxon>
        <taxon>Arthropoda</taxon>
        <taxon>Chelicerata</taxon>
        <taxon>Arachnida</taxon>
        <taxon>Araneae</taxon>
        <taxon>Araneomorphae</taxon>
        <taxon>Entelegynae</taxon>
        <taxon>Araneoidea</taxon>
        <taxon>Araneidae</taxon>
        <taxon>Araneus</taxon>
    </lineage>
</organism>
<dbReference type="AlphaFoldDB" id="A0A4Y2UA59"/>
<keyword evidence="2" id="KW-1185">Reference proteome</keyword>
<gene>
    <name evidence="1" type="ORF">AVEN_100279_1</name>
</gene>
<reference evidence="1 2" key="1">
    <citation type="journal article" date="2019" name="Sci. Rep.">
        <title>Orb-weaving spider Araneus ventricosus genome elucidates the spidroin gene catalogue.</title>
        <authorList>
            <person name="Kono N."/>
            <person name="Nakamura H."/>
            <person name="Ohtoshi R."/>
            <person name="Moran D.A.P."/>
            <person name="Shinohara A."/>
            <person name="Yoshida Y."/>
            <person name="Fujiwara M."/>
            <person name="Mori M."/>
            <person name="Tomita M."/>
            <person name="Arakawa K."/>
        </authorList>
    </citation>
    <scope>NUCLEOTIDE SEQUENCE [LARGE SCALE GENOMIC DNA]</scope>
</reference>
<evidence type="ECO:0000313" key="2">
    <source>
        <dbReference type="Proteomes" id="UP000499080"/>
    </source>
</evidence>
<evidence type="ECO:0000313" key="1">
    <source>
        <dbReference type="EMBL" id="GBO09885.1"/>
    </source>
</evidence>
<protein>
    <submittedName>
        <fullName evidence="1">Uncharacterized protein</fullName>
    </submittedName>
</protein>
<dbReference type="Proteomes" id="UP000499080">
    <property type="component" value="Unassembled WGS sequence"/>
</dbReference>
<comment type="caution">
    <text evidence="1">The sequence shown here is derived from an EMBL/GenBank/DDBJ whole genome shotgun (WGS) entry which is preliminary data.</text>
</comment>
<proteinExistence type="predicted"/>
<accession>A0A4Y2UA59</accession>